<dbReference type="Proteomes" id="UP000615326">
    <property type="component" value="Unassembled WGS sequence"/>
</dbReference>
<feature type="compositionally biased region" description="Low complexity" evidence="1">
    <location>
        <begin position="152"/>
        <end position="168"/>
    </location>
</feature>
<reference evidence="4 5" key="1">
    <citation type="journal article" date="2020" name="Int. J. Syst. Evol. Microbiol.">
        <title>Novel acetic acid bacteria from cider fermentations: Acetobacter conturbans sp. nov. and Acetobacter fallax sp. nov.</title>
        <authorList>
            <person name="Sombolestani A.S."/>
            <person name="Cleenwerck I."/>
            <person name="Cnockaert M."/>
            <person name="Borremans W."/>
            <person name="Wieme A.D."/>
            <person name="De Vuyst L."/>
            <person name="Vandamme P."/>
        </authorList>
    </citation>
    <scope>NUCLEOTIDE SEQUENCE [LARGE SCALE GENOMIC DNA]</scope>
    <source>
        <strain evidence="4 5">LMG 1637</strain>
    </source>
</reference>
<comment type="caution">
    <text evidence="4">The sequence shown here is derived from an EMBL/GenBank/DDBJ whole genome shotgun (WGS) entry which is preliminary data.</text>
</comment>
<proteinExistence type="predicted"/>
<keyword evidence="2" id="KW-0472">Membrane</keyword>
<dbReference type="InterPro" id="IPR045531">
    <property type="entry name" value="DUF6468"/>
</dbReference>
<gene>
    <name evidence="4" type="ORF">GOB84_03445</name>
</gene>
<keyword evidence="2" id="KW-1133">Transmembrane helix</keyword>
<dbReference type="Pfam" id="PF20072">
    <property type="entry name" value="DUF6468"/>
    <property type="match status" value="1"/>
</dbReference>
<accession>A0ABX0K5G5</accession>
<evidence type="ECO:0000313" key="4">
    <source>
        <dbReference type="EMBL" id="NHO31627.1"/>
    </source>
</evidence>
<feature type="region of interest" description="Disordered" evidence="1">
    <location>
        <begin position="141"/>
        <end position="193"/>
    </location>
</feature>
<keyword evidence="5" id="KW-1185">Reference proteome</keyword>
<evidence type="ECO:0000256" key="2">
    <source>
        <dbReference type="SAM" id="Phobius"/>
    </source>
</evidence>
<evidence type="ECO:0000259" key="3">
    <source>
        <dbReference type="Pfam" id="PF20072"/>
    </source>
</evidence>
<organism evidence="4 5">
    <name type="scientific">Acetobacter fallax</name>
    <dbReference type="NCBI Taxonomy" id="1737473"/>
    <lineage>
        <taxon>Bacteria</taxon>
        <taxon>Pseudomonadati</taxon>
        <taxon>Pseudomonadota</taxon>
        <taxon>Alphaproteobacteria</taxon>
        <taxon>Acetobacterales</taxon>
        <taxon>Acetobacteraceae</taxon>
        <taxon>Acetobacter</taxon>
    </lineage>
</organism>
<feature type="domain" description="DUF6468" evidence="3">
    <location>
        <begin position="33"/>
        <end position="106"/>
    </location>
</feature>
<dbReference type="EMBL" id="WOSW01000003">
    <property type="protein sequence ID" value="NHO31627.1"/>
    <property type="molecule type" value="Genomic_DNA"/>
</dbReference>
<feature type="compositionally biased region" description="Basic and acidic residues" evidence="1">
    <location>
        <begin position="172"/>
        <end position="193"/>
    </location>
</feature>
<feature type="transmembrane region" description="Helical" evidence="2">
    <location>
        <begin position="6"/>
        <end position="27"/>
    </location>
</feature>
<sequence>MTNFEYVMEFILCILLLLGIFYSIYLGRALSVLRRDRRELADLVSKLDESGRRAENGVEKLQTAGDVSGRALGRMIDQSRMLQGELEALSDRADLIAGRLEGLVRKSSRPVMEEHIASELSRQGEGELETTPLSDRVTASGVAHVPTSSLPVSPQLSGVQGSSSSGPSMRPYEQRARQRTAAEQDLIRALRMG</sequence>
<dbReference type="RefSeq" id="WP_173576215.1">
    <property type="nucleotide sequence ID" value="NZ_WOSW01000003.1"/>
</dbReference>
<keyword evidence="2" id="KW-0812">Transmembrane</keyword>
<protein>
    <recommendedName>
        <fullName evidence="3">DUF6468 domain-containing protein</fullName>
    </recommendedName>
</protein>
<evidence type="ECO:0000313" key="5">
    <source>
        <dbReference type="Proteomes" id="UP000615326"/>
    </source>
</evidence>
<name>A0ABX0K5G5_9PROT</name>
<evidence type="ECO:0000256" key="1">
    <source>
        <dbReference type="SAM" id="MobiDB-lite"/>
    </source>
</evidence>